<dbReference type="EMBL" id="CP056065">
    <property type="protein sequence ID" value="UKJ88420.2"/>
    <property type="molecule type" value="Genomic_DNA"/>
</dbReference>
<dbReference type="GO" id="GO:0016791">
    <property type="term" value="F:phosphatase activity"/>
    <property type="evidence" value="ECO:0007669"/>
    <property type="project" value="TreeGrafter"/>
</dbReference>
<evidence type="ECO:0000256" key="1">
    <source>
        <dbReference type="SAM" id="SignalP"/>
    </source>
</evidence>
<dbReference type="OrthoDB" id="365801at2759"/>
<dbReference type="PANTHER" id="PTHR10000:SF8">
    <property type="entry name" value="HAD SUPERFAMILY HYDROLASE-LIKE, TYPE 3"/>
    <property type="match status" value="1"/>
</dbReference>
<sequence>MQYIFCFKNFISIILLSSWLIKSADIANFQKPSTTPKYFAIDVDGTFFVQDQAIFRKNIDAFKLLKDKNITPFFCTGTDRSSNRNLLGDSFFTDTGYDGTPGIYANGALVYGRDGTVVKLEKFTEDFLTKFKDHMTSINLNSKVIYTTEDNLFVIEKIDEIILNYLRSIKYIDPTQITFDELKTKNVITIVFHSYNFQMSNATEGTDYKIIYPDKGVAQITPPGCDKKSGLGALLNHFNSNGSECAYIGDGMNDLPGFEVCETSFAVGDAKDEVKQKAKWVLDINHDQAAFEKAVKLLVDD</sequence>
<accession>A0A976M4R8</accession>
<dbReference type="Gene3D" id="3.40.50.1000">
    <property type="entry name" value="HAD superfamily/HAD-like"/>
    <property type="match status" value="1"/>
</dbReference>
<dbReference type="GO" id="GO:0005829">
    <property type="term" value="C:cytosol"/>
    <property type="evidence" value="ECO:0007669"/>
    <property type="project" value="TreeGrafter"/>
</dbReference>
<proteinExistence type="predicted"/>
<dbReference type="GO" id="GO:0000287">
    <property type="term" value="F:magnesium ion binding"/>
    <property type="evidence" value="ECO:0007669"/>
    <property type="project" value="TreeGrafter"/>
</dbReference>
<dbReference type="AlphaFoldDB" id="A0A976M4R8"/>
<dbReference type="NCBIfam" id="TIGR01484">
    <property type="entry name" value="HAD-SF-IIB"/>
    <property type="match status" value="1"/>
</dbReference>
<dbReference type="Gene3D" id="3.30.1240.10">
    <property type="match status" value="1"/>
</dbReference>
<reference evidence="2" key="1">
    <citation type="submission" date="2022-07" db="EMBL/GenBank/DDBJ databases">
        <title>Evaluation of T. orientalis genome assembly methods using nanopore sequencing and analysis of variation between genomes.</title>
        <authorList>
            <person name="Yam J."/>
            <person name="Micallef M.L."/>
            <person name="Liu M."/>
            <person name="Djordjevic S.P."/>
            <person name="Bogema D.R."/>
            <person name="Jenkins C."/>
        </authorList>
    </citation>
    <scope>NUCLEOTIDE SEQUENCE</scope>
    <source>
        <strain evidence="2">Fish Creek</strain>
    </source>
</reference>
<feature type="chain" id="PRO_5036734077" description="HAD-superfamily hydrolase, subfamily IIB protein" evidence="1">
    <location>
        <begin position="27"/>
        <end position="301"/>
    </location>
</feature>
<dbReference type="Pfam" id="PF08282">
    <property type="entry name" value="Hydrolase_3"/>
    <property type="match status" value="1"/>
</dbReference>
<dbReference type="Proteomes" id="UP000244803">
    <property type="component" value="Chromosome 1"/>
</dbReference>
<feature type="signal peptide" evidence="1">
    <location>
        <begin position="1"/>
        <end position="26"/>
    </location>
</feature>
<dbReference type="InterPro" id="IPR006379">
    <property type="entry name" value="HAD-SF_hydro_IIB"/>
</dbReference>
<evidence type="ECO:0008006" key="4">
    <source>
        <dbReference type="Google" id="ProtNLM"/>
    </source>
</evidence>
<dbReference type="InterPro" id="IPR023214">
    <property type="entry name" value="HAD_sf"/>
</dbReference>
<evidence type="ECO:0000313" key="3">
    <source>
        <dbReference type="Proteomes" id="UP000244803"/>
    </source>
</evidence>
<organism evidence="2 3">
    <name type="scientific">Theileria orientalis</name>
    <dbReference type="NCBI Taxonomy" id="68886"/>
    <lineage>
        <taxon>Eukaryota</taxon>
        <taxon>Sar</taxon>
        <taxon>Alveolata</taxon>
        <taxon>Apicomplexa</taxon>
        <taxon>Aconoidasida</taxon>
        <taxon>Piroplasmida</taxon>
        <taxon>Theileriidae</taxon>
        <taxon>Theileria</taxon>
    </lineage>
</organism>
<dbReference type="PANTHER" id="PTHR10000">
    <property type="entry name" value="PHOSPHOSERINE PHOSPHATASE"/>
    <property type="match status" value="1"/>
</dbReference>
<protein>
    <recommendedName>
        <fullName evidence="4">HAD-superfamily hydrolase, subfamily IIB protein</fullName>
    </recommendedName>
</protein>
<dbReference type="SUPFAM" id="SSF56784">
    <property type="entry name" value="HAD-like"/>
    <property type="match status" value="1"/>
</dbReference>
<dbReference type="InterPro" id="IPR036412">
    <property type="entry name" value="HAD-like_sf"/>
</dbReference>
<evidence type="ECO:0000313" key="2">
    <source>
        <dbReference type="EMBL" id="UKJ88420.2"/>
    </source>
</evidence>
<gene>
    <name evidence="2" type="ORF">MACJ_000864</name>
</gene>
<keyword evidence="1" id="KW-0732">Signal</keyword>
<name>A0A976M4R8_THEOR</name>